<dbReference type="Pfam" id="PF02653">
    <property type="entry name" value="BPD_transp_2"/>
    <property type="match status" value="1"/>
</dbReference>
<evidence type="ECO:0000256" key="1">
    <source>
        <dbReference type="ARBA" id="ARBA00004651"/>
    </source>
</evidence>
<dbReference type="AlphaFoldDB" id="D3F6G0"/>
<dbReference type="KEGG" id="cwo:Cwoe_2302"/>
<evidence type="ECO:0000256" key="5">
    <source>
        <dbReference type="ARBA" id="ARBA00023136"/>
    </source>
</evidence>
<sequence length="327" mass="33425">MSTMATDNAAPVEQPSGRSLSAKARDYGIVVCFLLLFLTLTLTSDAFFSQANFLNILDQSAPIGIIACGATLVLIAGGFDLSVGAIFALAGVTAASLTNSVGVEAGIAGGVLAGTAAGIVNGVLVNYAGVNPFVATLGSALIFRGLAVVITTGMLITVTDRAFSNLGQGDVLGLRYSVLILIAFIAISWVILARTKLGRHIYAVGGNAEAARLSGISVERVRAFTYAFSGMAGGVAGVIAASRVATGQSDVGIGLEFTAISAVVIGGTSIYGGEGAIWRTVLGVLLLALIQNGFNLLDVQPYYQQMFLGSIIILAVAIDAWGKKRGK</sequence>
<evidence type="ECO:0000313" key="8">
    <source>
        <dbReference type="Proteomes" id="UP000008229"/>
    </source>
</evidence>
<dbReference type="GO" id="GO:0005886">
    <property type="term" value="C:plasma membrane"/>
    <property type="evidence" value="ECO:0007669"/>
    <property type="project" value="UniProtKB-SubCell"/>
</dbReference>
<keyword evidence="8" id="KW-1185">Reference proteome</keyword>
<dbReference type="PANTHER" id="PTHR32196">
    <property type="entry name" value="ABC TRANSPORTER PERMEASE PROTEIN YPHD-RELATED-RELATED"/>
    <property type="match status" value="1"/>
</dbReference>
<dbReference type="STRING" id="469383.Cwoe_2302"/>
<feature type="transmembrane region" description="Helical" evidence="6">
    <location>
        <begin position="27"/>
        <end position="48"/>
    </location>
</feature>
<reference evidence="7 8" key="1">
    <citation type="journal article" date="2010" name="Stand. Genomic Sci.">
        <title>Complete genome sequence of Conexibacter woesei type strain (ID131577).</title>
        <authorList>
            <person name="Pukall R."/>
            <person name="Lapidus A."/>
            <person name="Glavina Del Rio T."/>
            <person name="Copeland A."/>
            <person name="Tice H."/>
            <person name="Cheng J.-F."/>
            <person name="Lucas S."/>
            <person name="Chen F."/>
            <person name="Nolan M."/>
            <person name="Bruce D."/>
            <person name="Goodwin L."/>
            <person name="Pitluck S."/>
            <person name="Mavromatis K."/>
            <person name="Ivanova N."/>
            <person name="Ovchinnikova G."/>
            <person name="Pati A."/>
            <person name="Chen A."/>
            <person name="Palaniappan K."/>
            <person name="Land M."/>
            <person name="Hauser L."/>
            <person name="Chang Y.-J."/>
            <person name="Jeffries C.D."/>
            <person name="Chain P."/>
            <person name="Meincke L."/>
            <person name="Sims D."/>
            <person name="Brettin T."/>
            <person name="Detter J.C."/>
            <person name="Rohde M."/>
            <person name="Goeker M."/>
            <person name="Bristow J."/>
            <person name="Eisen J.A."/>
            <person name="Markowitz V."/>
            <person name="Kyrpides N.C."/>
            <person name="Klenk H.-P."/>
            <person name="Hugenholtz P."/>
        </authorList>
    </citation>
    <scope>NUCLEOTIDE SEQUENCE [LARGE SCALE GENOMIC DNA]</scope>
    <source>
        <strain evidence="8">DSM 14684 / CIP 108061 / JCM 11494 / NBRC 100937 / ID131577</strain>
    </source>
</reference>
<evidence type="ECO:0000256" key="2">
    <source>
        <dbReference type="ARBA" id="ARBA00022475"/>
    </source>
</evidence>
<feature type="transmembrane region" description="Helical" evidence="6">
    <location>
        <begin position="60"/>
        <end position="87"/>
    </location>
</feature>
<feature type="transmembrane region" description="Helical" evidence="6">
    <location>
        <begin position="141"/>
        <end position="159"/>
    </location>
</feature>
<dbReference type="InterPro" id="IPR001851">
    <property type="entry name" value="ABC_transp_permease"/>
</dbReference>
<feature type="transmembrane region" description="Helical" evidence="6">
    <location>
        <begin position="251"/>
        <end position="270"/>
    </location>
</feature>
<dbReference type="EMBL" id="CP001854">
    <property type="protein sequence ID" value="ADB50727.1"/>
    <property type="molecule type" value="Genomic_DNA"/>
</dbReference>
<feature type="transmembrane region" description="Helical" evidence="6">
    <location>
        <begin position="107"/>
        <end position="129"/>
    </location>
</feature>
<evidence type="ECO:0000256" key="6">
    <source>
        <dbReference type="SAM" id="Phobius"/>
    </source>
</evidence>
<keyword evidence="4 6" id="KW-1133">Transmembrane helix</keyword>
<feature type="transmembrane region" description="Helical" evidence="6">
    <location>
        <begin position="223"/>
        <end position="245"/>
    </location>
</feature>
<feature type="transmembrane region" description="Helical" evidence="6">
    <location>
        <begin position="171"/>
        <end position="192"/>
    </location>
</feature>
<name>D3F6G0_CONWI</name>
<evidence type="ECO:0000313" key="7">
    <source>
        <dbReference type="EMBL" id="ADB50727.1"/>
    </source>
</evidence>
<keyword evidence="2" id="KW-1003">Cell membrane</keyword>
<dbReference type="Proteomes" id="UP000008229">
    <property type="component" value="Chromosome"/>
</dbReference>
<keyword evidence="5 6" id="KW-0472">Membrane</keyword>
<evidence type="ECO:0000256" key="4">
    <source>
        <dbReference type="ARBA" id="ARBA00022989"/>
    </source>
</evidence>
<dbReference type="GO" id="GO:0022857">
    <property type="term" value="F:transmembrane transporter activity"/>
    <property type="evidence" value="ECO:0007669"/>
    <property type="project" value="InterPro"/>
</dbReference>
<dbReference type="eggNOG" id="COG1172">
    <property type="taxonomic scope" value="Bacteria"/>
</dbReference>
<organism evidence="7 8">
    <name type="scientific">Conexibacter woesei (strain DSM 14684 / CCUG 47730 / CIP 108061 / JCM 11494 / NBRC 100937 / ID131577)</name>
    <dbReference type="NCBI Taxonomy" id="469383"/>
    <lineage>
        <taxon>Bacteria</taxon>
        <taxon>Bacillati</taxon>
        <taxon>Actinomycetota</taxon>
        <taxon>Thermoleophilia</taxon>
        <taxon>Solirubrobacterales</taxon>
        <taxon>Conexibacteraceae</taxon>
        <taxon>Conexibacter</taxon>
    </lineage>
</organism>
<protein>
    <submittedName>
        <fullName evidence="7">Inner-membrane translocator</fullName>
    </submittedName>
</protein>
<feature type="transmembrane region" description="Helical" evidence="6">
    <location>
        <begin position="302"/>
        <end position="322"/>
    </location>
</feature>
<feature type="transmembrane region" description="Helical" evidence="6">
    <location>
        <begin position="277"/>
        <end position="296"/>
    </location>
</feature>
<evidence type="ECO:0000256" key="3">
    <source>
        <dbReference type="ARBA" id="ARBA00022692"/>
    </source>
</evidence>
<comment type="subcellular location">
    <subcellularLocation>
        <location evidence="1">Cell membrane</location>
        <topology evidence="1">Multi-pass membrane protein</topology>
    </subcellularLocation>
</comment>
<dbReference type="CDD" id="cd06579">
    <property type="entry name" value="TM_PBP1_transp_AraH_like"/>
    <property type="match status" value="1"/>
</dbReference>
<dbReference type="HOGENOM" id="CLU_028880_2_2_11"/>
<accession>D3F6G0</accession>
<proteinExistence type="predicted"/>
<reference evidence="8" key="2">
    <citation type="submission" date="2010-01" db="EMBL/GenBank/DDBJ databases">
        <title>The complete genome of Conexibacter woesei DSM 14684.</title>
        <authorList>
            <consortium name="US DOE Joint Genome Institute (JGI-PGF)"/>
            <person name="Lucas S."/>
            <person name="Copeland A."/>
            <person name="Lapidus A."/>
            <person name="Glavina del Rio T."/>
            <person name="Dalin E."/>
            <person name="Tice H."/>
            <person name="Bruce D."/>
            <person name="Goodwin L."/>
            <person name="Pitluck S."/>
            <person name="Kyrpides N."/>
            <person name="Mavromatis K."/>
            <person name="Ivanova N."/>
            <person name="Mikhailova N."/>
            <person name="Chertkov O."/>
            <person name="Brettin T."/>
            <person name="Detter J.C."/>
            <person name="Han C."/>
            <person name="Larimer F."/>
            <person name="Land M."/>
            <person name="Hauser L."/>
            <person name="Markowitz V."/>
            <person name="Cheng J.-F."/>
            <person name="Hugenholtz P."/>
            <person name="Woyke T."/>
            <person name="Wu D."/>
            <person name="Pukall R."/>
            <person name="Steenblock K."/>
            <person name="Schneider S."/>
            <person name="Klenk H.-P."/>
            <person name="Eisen J.A."/>
        </authorList>
    </citation>
    <scope>NUCLEOTIDE SEQUENCE [LARGE SCALE GENOMIC DNA]</scope>
    <source>
        <strain evidence="8">DSM 14684 / CIP 108061 / JCM 11494 / NBRC 100937 / ID131577</strain>
    </source>
</reference>
<keyword evidence="3 6" id="KW-0812">Transmembrane</keyword>
<gene>
    <name evidence="7" type="ordered locus">Cwoe_2302</name>
</gene>
<dbReference type="RefSeq" id="WP_012933778.1">
    <property type="nucleotide sequence ID" value="NC_013739.1"/>
</dbReference>